<evidence type="ECO:0000256" key="1">
    <source>
        <dbReference type="SAM" id="MobiDB-lite"/>
    </source>
</evidence>
<dbReference type="EMBL" id="KN826748">
    <property type="protein sequence ID" value="KIK78005.1"/>
    <property type="molecule type" value="Genomic_DNA"/>
</dbReference>
<feature type="compositionally biased region" description="Polar residues" evidence="1">
    <location>
        <begin position="7"/>
        <end position="27"/>
    </location>
</feature>
<feature type="compositionally biased region" description="Polar residues" evidence="1">
    <location>
        <begin position="344"/>
        <end position="365"/>
    </location>
</feature>
<dbReference type="OrthoDB" id="3267821at2759"/>
<dbReference type="InParanoid" id="A0A0D0DIS1"/>
<gene>
    <name evidence="2" type="ORF">PAXRUDRAFT_775181</name>
</gene>
<keyword evidence="3" id="KW-1185">Reference proteome</keyword>
<dbReference type="HOGENOM" id="CLU_723692_0_0_1"/>
<organism evidence="2 3">
    <name type="scientific">Paxillus rubicundulus Ve08.2h10</name>
    <dbReference type="NCBI Taxonomy" id="930991"/>
    <lineage>
        <taxon>Eukaryota</taxon>
        <taxon>Fungi</taxon>
        <taxon>Dikarya</taxon>
        <taxon>Basidiomycota</taxon>
        <taxon>Agaricomycotina</taxon>
        <taxon>Agaricomycetes</taxon>
        <taxon>Agaricomycetidae</taxon>
        <taxon>Boletales</taxon>
        <taxon>Paxilineae</taxon>
        <taxon>Paxillaceae</taxon>
        <taxon>Paxillus</taxon>
    </lineage>
</organism>
<evidence type="ECO:0000313" key="2">
    <source>
        <dbReference type="EMBL" id="KIK78005.1"/>
    </source>
</evidence>
<dbReference type="Proteomes" id="UP000054538">
    <property type="component" value="Unassembled WGS sequence"/>
</dbReference>
<accession>A0A0D0DIS1</accession>
<reference evidence="3" key="2">
    <citation type="submission" date="2015-01" db="EMBL/GenBank/DDBJ databases">
        <title>Evolutionary Origins and Diversification of the Mycorrhizal Mutualists.</title>
        <authorList>
            <consortium name="DOE Joint Genome Institute"/>
            <consortium name="Mycorrhizal Genomics Consortium"/>
            <person name="Kohler A."/>
            <person name="Kuo A."/>
            <person name="Nagy L.G."/>
            <person name="Floudas D."/>
            <person name="Copeland A."/>
            <person name="Barry K.W."/>
            <person name="Cichocki N."/>
            <person name="Veneault-Fourrey C."/>
            <person name="LaButti K."/>
            <person name="Lindquist E.A."/>
            <person name="Lipzen A."/>
            <person name="Lundell T."/>
            <person name="Morin E."/>
            <person name="Murat C."/>
            <person name="Riley R."/>
            <person name="Ohm R."/>
            <person name="Sun H."/>
            <person name="Tunlid A."/>
            <person name="Henrissat B."/>
            <person name="Grigoriev I.V."/>
            <person name="Hibbett D.S."/>
            <person name="Martin F."/>
        </authorList>
    </citation>
    <scope>NUCLEOTIDE SEQUENCE [LARGE SCALE GENOMIC DNA]</scope>
    <source>
        <strain evidence="3">Ve08.2h10</strain>
    </source>
</reference>
<protein>
    <submittedName>
        <fullName evidence="2">Uncharacterized protein</fullName>
    </submittedName>
</protein>
<dbReference type="AlphaFoldDB" id="A0A0D0DIS1"/>
<feature type="region of interest" description="Disordered" evidence="1">
    <location>
        <begin position="344"/>
        <end position="375"/>
    </location>
</feature>
<feature type="region of interest" description="Disordered" evidence="1">
    <location>
        <begin position="1"/>
        <end position="32"/>
    </location>
</feature>
<reference evidence="2 3" key="1">
    <citation type="submission" date="2014-04" db="EMBL/GenBank/DDBJ databases">
        <authorList>
            <consortium name="DOE Joint Genome Institute"/>
            <person name="Kuo A."/>
            <person name="Kohler A."/>
            <person name="Jargeat P."/>
            <person name="Nagy L.G."/>
            <person name="Floudas D."/>
            <person name="Copeland A."/>
            <person name="Barry K.W."/>
            <person name="Cichocki N."/>
            <person name="Veneault-Fourrey C."/>
            <person name="LaButti K."/>
            <person name="Lindquist E.A."/>
            <person name="Lipzen A."/>
            <person name="Lundell T."/>
            <person name="Morin E."/>
            <person name="Murat C."/>
            <person name="Sun H."/>
            <person name="Tunlid A."/>
            <person name="Henrissat B."/>
            <person name="Grigoriev I.V."/>
            <person name="Hibbett D.S."/>
            <person name="Martin F."/>
            <person name="Nordberg H.P."/>
            <person name="Cantor M.N."/>
            <person name="Hua S.X."/>
        </authorList>
    </citation>
    <scope>NUCLEOTIDE SEQUENCE [LARGE SCALE GENOMIC DNA]</scope>
    <source>
        <strain evidence="2 3">Ve08.2h10</strain>
    </source>
</reference>
<proteinExistence type="predicted"/>
<name>A0A0D0DIS1_9AGAM</name>
<sequence>MAAGSNWLDSLNGRSSPPSEYDSTANNVPAGDTYPELELAIHCSEGTTGTGSLSPQPNSALRGVSPITPAINWPQHTSTQESATPITLASGQKRQASALQFVDVHAFAKKLKPNDKAELAKFVAVSPTERTVMQHALLLQIVAAGPGGGSGSHTVWEVPKKAKKNLDKYAMRILLSTNLTRYKGSSPTKVLMGMVKTKNHWGLPTNVESQEDKWEKLLACARDCLTQRQSAIKYMVCPIIESLDSKTTQRDIVTLCTKLVNYGHFKTDIIVTPQLCARIAYLRASLKNLPRSSDYWKTVDDGLQKLHDKAKEVNDPSIITKRFVTILKDDRTLYGSGKDIQKAIPSTSQKEIEDANNSGTFTNVPVGTDDNGDDG</sequence>
<evidence type="ECO:0000313" key="3">
    <source>
        <dbReference type="Proteomes" id="UP000054538"/>
    </source>
</evidence>